<protein>
    <submittedName>
        <fullName evidence="2">Uncharacterized protein</fullName>
    </submittedName>
</protein>
<sequence length="310" mass="36975">MTNSLFTKKDDNDGYVGIGKIPEHLLPILDKLSNKYYVQIPNKDATIHHTYYNDLDSELKELFNKIQNDAFWNKICDNSQKCTYTFERVIEMNELYYSNPDPDFEKRNLYGTAANLIPHRDCILFNFQGIRFYRVIIGLTEGNDDTITHFINHNLEHKINRGDYMIFDFDRTLHQVKKEKNNKTPRILLKLHFIVCDLDNCSKEYIYFVKSFYVCYYYIARYTEQIGSDPTTFMGFFYGLLWEYPFYSISKYVVLFSFLFFVFLQNRILKTKVIFANTSKLLTNAFLGISLLYLSVVSFFWIRYKLFGIR</sequence>
<evidence type="ECO:0000313" key="2">
    <source>
        <dbReference type="EMBL" id="QHU05058.1"/>
    </source>
</evidence>
<keyword evidence="1" id="KW-0812">Transmembrane</keyword>
<keyword evidence="1" id="KW-0472">Membrane</keyword>
<name>A0A6C0JMI0_9ZZZZ</name>
<proteinExistence type="predicted"/>
<keyword evidence="1" id="KW-1133">Transmembrane helix</keyword>
<reference evidence="2" key="1">
    <citation type="journal article" date="2020" name="Nature">
        <title>Giant virus diversity and host interactions through global metagenomics.</title>
        <authorList>
            <person name="Schulz F."/>
            <person name="Roux S."/>
            <person name="Paez-Espino D."/>
            <person name="Jungbluth S."/>
            <person name="Walsh D.A."/>
            <person name="Denef V.J."/>
            <person name="McMahon K.D."/>
            <person name="Konstantinidis K.T."/>
            <person name="Eloe-Fadrosh E.A."/>
            <person name="Kyrpides N.C."/>
            <person name="Woyke T."/>
        </authorList>
    </citation>
    <scope>NUCLEOTIDE SEQUENCE</scope>
    <source>
        <strain evidence="2">GVMAG-M-3300027708-5</strain>
    </source>
</reference>
<accession>A0A6C0JMI0</accession>
<feature type="transmembrane region" description="Helical" evidence="1">
    <location>
        <begin position="281"/>
        <end position="302"/>
    </location>
</feature>
<feature type="transmembrane region" description="Helical" evidence="1">
    <location>
        <begin position="252"/>
        <end position="269"/>
    </location>
</feature>
<evidence type="ECO:0000256" key="1">
    <source>
        <dbReference type="SAM" id="Phobius"/>
    </source>
</evidence>
<dbReference type="EMBL" id="MN740406">
    <property type="protein sequence ID" value="QHU05058.1"/>
    <property type="molecule type" value="Genomic_DNA"/>
</dbReference>
<dbReference type="AlphaFoldDB" id="A0A6C0JMI0"/>
<organism evidence="2">
    <name type="scientific">viral metagenome</name>
    <dbReference type="NCBI Taxonomy" id="1070528"/>
    <lineage>
        <taxon>unclassified sequences</taxon>
        <taxon>metagenomes</taxon>
        <taxon>organismal metagenomes</taxon>
    </lineage>
</organism>